<dbReference type="PANTHER" id="PTHR33747">
    <property type="entry name" value="UPF0225 PROTEIN SCO1677"/>
    <property type="match status" value="1"/>
</dbReference>
<name>A0A1M7Z1S6_9VIBR</name>
<dbReference type="EMBL" id="FRFG01000080">
    <property type="protein sequence ID" value="SHO58833.1"/>
    <property type="molecule type" value="Genomic_DNA"/>
</dbReference>
<organism evidence="2 3">
    <name type="scientific">Vibrio quintilis</name>
    <dbReference type="NCBI Taxonomy" id="1117707"/>
    <lineage>
        <taxon>Bacteria</taxon>
        <taxon>Pseudomonadati</taxon>
        <taxon>Pseudomonadota</taxon>
        <taxon>Gammaproteobacteria</taxon>
        <taxon>Vibrionales</taxon>
        <taxon>Vibrionaceae</taxon>
        <taxon>Vibrio</taxon>
    </lineage>
</organism>
<keyword evidence="3" id="KW-1185">Reference proteome</keyword>
<dbReference type="NCBIfam" id="NF002592">
    <property type="entry name" value="PRK02250.1"/>
    <property type="match status" value="1"/>
</dbReference>
<dbReference type="InterPro" id="IPR032710">
    <property type="entry name" value="NTF2-like_dom_sf"/>
</dbReference>
<reference evidence="3" key="1">
    <citation type="submission" date="2016-12" db="EMBL/GenBank/DDBJ databases">
        <authorList>
            <person name="Rodrigo-Torres L."/>
            <person name="Arahal R.D."/>
            <person name="Lucena T."/>
        </authorList>
    </citation>
    <scope>NUCLEOTIDE SEQUENCE [LARGE SCALE GENOMIC DNA]</scope>
</reference>
<dbReference type="InterPro" id="IPR048469">
    <property type="entry name" value="YchJ-like_M"/>
</dbReference>
<dbReference type="PANTHER" id="PTHR33747:SF1">
    <property type="entry name" value="ADENYLATE CYCLASE-ASSOCIATED CAP C-TERMINAL DOMAIN-CONTAINING PROTEIN"/>
    <property type="match status" value="1"/>
</dbReference>
<gene>
    <name evidence="2" type="ORF">VQ7734_04605</name>
</gene>
<dbReference type="SUPFAM" id="SSF54427">
    <property type="entry name" value="NTF2-like"/>
    <property type="match status" value="1"/>
</dbReference>
<dbReference type="AlphaFoldDB" id="A0A1M7Z1S6"/>
<dbReference type="STRING" id="1117707.VQ7734_04605"/>
<feature type="domain" description="YchJ-like middle NTF2-like" evidence="1">
    <location>
        <begin position="28"/>
        <end position="125"/>
    </location>
</feature>
<sequence>MKKCPCGSKRHYKNCCQPVHMNHSNAETPEQLMRARYTAYAIGLTDFIQQTYHSENEAKHDRNGIEDGTLNSWDKLVILDTAPGRSDEEGFVHFKAYFQRNGQSFCLQERSRFIREGGCWYYIDGIISE</sequence>
<dbReference type="Proteomes" id="UP000184600">
    <property type="component" value="Unassembled WGS sequence"/>
</dbReference>
<evidence type="ECO:0000259" key="1">
    <source>
        <dbReference type="Pfam" id="PF17775"/>
    </source>
</evidence>
<dbReference type="Gene3D" id="3.10.450.50">
    <property type="match status" value="1"/>
</dbReference>
<evidence type="ECO:0000313" key="2">
    <source>
        <dbReference type="EMBL" id="SHO58833.1"/>
    </source>
</evidence>
<evidence type="ECO:0000313" key="3">
    <source>
        <dbReference type="Proteomes" id="UP000184600"/>
    </source>
</evidence>
<protein>
    <recommendedName>
        <fullName evidence="1">YchJ-like middle NTF2-like domain-containing protein</fullName>
    </recommendedName>
</protein>
<proteinExistence type="predicted"/>
<dbReference type="OrthoDB" id="21421at2"/>
<accession>A0A1M7Z1S6</accession>
<dbReference type="Pfam" id="PF17775">
    <property type="entry name" value="YchJ_M-like"/>
    <property type="match status" value="1"/>
</dbReference>
<dbReference type="RefSeq" id="WP_073586274.1">
    <property type="nucleotide sequence ID" value="NZ_AP024897.1"/>
</dbReference>